<evidence type="ECO:0000256" key="5">
    <source>
        <dbReference type="ARBA" id="ARBA00022989"/>
    </source>
</evidence>
<evidence type="ECO:0000256" key="10">
    <source>
        <dbReference type="SAM" id="Phobius"/>
    </source>
</evidence>
<dbReference type="SMART" id="SM00756">
    <property type="entry name" value="VKc"/>
    <property type="match status" value="1"/>
</dbReference>
<dbReference type="PANTHER" id="PTHR34573:SF1">
    <property type="entry name" value="VITAMIN K EPOXIDE REDUCTASE DOMAIN-CONTAINING PROTEIN"/>
    <property type="match status" value="1"/>
</dbReference>
<keyword evidence="4" id="KW-0874">Quinone</keyword>
<evidence type="ECO:0000256" key="2">
    <source>
        <dbReference type="ARBA" id="ARBA00006214"/>
    </source>
</evidence>
<comment type="similarity">
    <text evidence="2">Belongs to the VKOR family.</text>
</comment>
<dbReference type="InterPro" id="IPR044698">
    <property type="entry name" value="VKOR/LTO1"/>
</dbReference>
<dbReference type="AlphaFoldDB" id="A0A1G2U445"/>
<keyword evidence="3 10" id="KW-0812">Transmembrane</keyword>
<keyword evidence="8" id="KW-1015">Disulfide bond</keyword>
<dbReference type="GO" id="GO:0016020">
    <property type="term" value="C:membrane"/>
    <property type="evidence" value="ECO:0007669"/>
    <property type="project" value="UniProtKB-SubCell"/>
</dbReference>
<dbReference type="GO" id="GO:0048038">
    <property type="term" value="F:quinone binding"/>
    <property type="evidence" value="ECO:0007669"/>
    <property type="project" value="UniProtKB-KW"/>
</dbReference>
<keyword evidence="5 10" id="KW-1133">Transmembrane helix</keyword>
<dbReference type="Proteomes" id="UP000179283">
    <property type="component" value="Unassembled WGS sequence"/>
</dbReference>
<dbReference type="InterPro" id="IPR012932">
    <property type="entry name" value="VKOR"/>
</dbReference>
<dbReference type="CDD" id="cd12916">
    <property type="entry name" value="VKOR_1"/>
    <property type="match status" value="1"/>
</dbReference>
<sequence>MKPISKYTISFFFIVAFVGFVDAAYLTLNHFVGIVPPCFITQGCDVVTTSVYSKILGIPVSLLGSLYYLFMLVLMLYYIDKEDARAFKVMALMSVIGFLFSLWFVYVQVFIINSLCSYCLVSAFTSTLLLICGIHFWRATGLHVQTRDI</sequence>
<dbReference type="Gene3D" id="1.20.1440.130">
    <property type="entry name" value="VKOR domain"/>
    <property type="match status" value="1"/>
</dbReference>
<gene>
    <name evidence="12" type="ORF">A2920_03165</name>
</gene>
<evidence type="ECO:0000313" key="13">
    <source>
        <dbReference type="Proteomes" id="UP000179283"/>
    </source>
</evidence>
<evidence type="ECO:0000256" key="7">
    <source>
        <dbReference type="ARBA" id="ARBA00023136"/>
    </source>
</evidence>
<name>A0A1G2U445_9BACT</name>
<feature type="transmembrane region" description="Helical" evidence="10">
    <location>
        <begin position="112"/>
        <end position="137"/>
    </location>
</feature>
<evidence type="ECO:0000256" key="8">
    <source>
        <dbReference type="ARBA" id="ARBA00023157"/>
    </source>
</evidence>
<evidence type="ECO:0000256" key="6">
    <source>
        <dbReference type="ARBA" id="ARBA00023002"/>
    </source>
</evidence>
<comment type="caution">
    <text evidence="12">The sequence shown here is derived from an EMBL/GenBank/DDBJ whole genome shotgun (WGS) entry which is preliminary data.</text>
</comment>
<protein>
    <recommendedName>
        <fullName evidence="11">Vitamin K epoxide reductase domain-containing protein</fullName>
    </recommendedName>
</protein>
<feature type="domain" description="Vitamin K epoxide reductase" evidence="11">
    <location>
        <begin position="5"/>
        <end position="137"/>
    </location>
</feature>
<keyword evidence="6" id="KW-0560">Oxidoreductase</keyword>
<evidence type="ECO:0000256" key="4">
    <source>
        <dbReference type="ARBA" id="ARBA00022719"/>
    </source>
</evidence>
<accession>A0A1G2U445</accession>
<evidence type="ECO:0000256" key="1">
    <source>
        <dbReference type="ARBA" id="ARBA00004141"/>
    </source>
</evidence>
<dbReference type="InterPro" id="IPR038354">
    <property type="entry name" value="VKOR_sf"/>
</dbReference>
<dbReference type="EMBL" id="MHWD01000017">
    <property type="protein sequence ID" value="OHB03680.1"/>
    <property type="molecule type" value="Genomic_DNA"/>
</dbReference>
<organism evidence="12 13">
    <name type="scientific">Candidatus Zambryskibacteria bacterium RIFCSPLOWO2_01_FULL_43_17</name>
    <dbReference type="NCBI Taxonomy" id="1802760"/>
    <lineage>
        <taxon>Bacteria</taxon>
        <taxon>Candidatus Zambryskiibacteriota</taxon>
    </lineage>
</organism>
<feature type="transmembrane region" description="Helical" evidence="10">
    <location>
        <begin position="55"/>
        <end position="79"/>
    </location>
</feature>
<evidence type="ECO:0000256" key="9">
    <source>
        <dbReference type="ARBA" id="ARBA00023284"/>
    </source>
</evidence>
<evidence type="ECO:0000313" key="12">
    <source>
        <dbReference type="EMBL" id="OHB03680.1"/>
    </source>
</evidence>
<dbReference type="Pfam" id="PF07884">
    <property type="entry name" value="VKOR"/>
    <property type="match status" value="1"/>
</dbReference>
<evidence type="ECO:0000259" key="11">
    <source>
        <dbReference type="SMART" id="SM00756"/>
    </source>
</evidence>
<comment type="subcellular location">
    <subcellularLocation>
        <location evidence="1">Membrane</location>
        <topology evidence="1">Multi-pass membrane protein</topology>
    </subcellularLocation>
</comment>
<keyword evidence="7 10" id="KW-0472">Membrane</keyword>
<dbReference type="PANTHER" id="PTHR34573">
    <property type="entry name" value="VKC DOMAIN-CONTAINING PROTEIN"/>
    <property type="match status" value="1"/>
</dbReference>
<feature type="transmembrane region" description="Helical" evidence="10">
    <location>
        <begin position="86"/>
        <end position="106"/>
    </location>
</feature>
<reference evidence="12 13" key="1">
    <citation type="journal article" date="2016" name="Nat. Commun.">
        <title>Thousands of microbial genomes shed light on interconnected biogeochemical processes in an aquifer system.</title>
        <authorList>
            <person name="Anantharaman K."/>
            <person name="Brown C.T."/>
            <person name="Hug L.A."/>
            <person name="Sharon I."/>
            <person name="Castelle C.J."/>
            <person name="Probst A.J."/>
            <person name="Thomas B.C."/>
            <person name="Singh A."/>
            <person name="Wilkins M.J."/>
            <person name="Karaoz U."/>
            <person name="Brodie E.L."/>
            <person name="Williams K.H."/>
            <person name="Hubbard S.S."/>
            <person name="Banfield J.F."/>
        </authorList>
    </citation>
    <scope>NUCLEOTIDE SEQUENCE [LARGE SCALE GENOMIC DNA]</scope>
</reference>
<proteinExistence type="inferred from homology"/>
<keyword evidence="9" id="KW-0676">Redox-active center</keyword>
<evidence type="ECO:0000256" key="3">
    <source>
        <dbReference type="ARBA" id="ARBA00022692"/>
    </source>
</evidence>
<dbReference type="GO" id="GO:0016491">
    <property type="term" value="F:oxidoreductase activity"/>
    <property type="evidence" value="ECO:0007669"/>
    <property type="project" value="UniProtKB-KW"/>
</dbReference>